<protein>
    <submittedName>
        <fullName evidence="6">MFS domain-containing protein</fullName>
    </submittedName>
</protein>
<dbReference type="Pfam" id="PF07690">
    <property type="entry name" value="MFS_1"/>
    <property type="match status" value="1"/>
</dbReference>
<feature type="transmembrane region" description="Helical" evidence="5">
    <location>
        <begin position="355"/>
        <end position="373"/>
    </location>
</feature>
<dbReference type="GO" id="GO:0022857">
    <property type="term" value="F:transmembrane transporter activity"/>
    <property type="evidence" value="ECO:0007669"/>
    <property type="project" value="InterPro"/>
</dbReference>
<feature type="transmembrane region" description="Helical" evidence="5">
    <location>
        <begin position="135"/>
        <end position="158"/>
    </location>
</feature>
<dbReference type="SUPFAM" id="SSF103473">
    <property type="entry name" value="MFS general substrate transporter"/>
    <property type="match status" value="1"/>
</dbReference>
<evidence type="ECO:0000256" key="4">
    <source>
        <dbReference type="SAM" id="MobiDB-lite"/>
    </source>
</evidence>
<organism evidence="6">
    <name type="scientific">Mesocestoides corti</name>
    <name type="common">Flatworm</name>
    <dbReference type="NCBI Taxonomy" id="53468"/>
    <lineage>
        <taxon>Eukaryota</taxon>
        <taxon>Metazoa</taxon>
        <taxon>Spiralia</taxon>
        <taxon>Lophotrochozoa</taxon>
        <taxon>Platyhelminthes</taxon>
        <taxon>Cestoda</taxon>
        <taxon>Eucestoda</taxon>
        <taxon>Cyclophyllidea</taxon>
        <taxon>Mesocestoididae</taxon>
        <taxon>Mesocestoides</taxon>
    </lineage>
</organism>
<feature type="transmembrane region" description="Helical" evidence="5">
    <location>
        <begin position="170"/>
        <end position="193"/>
    </location>
</feature>
<evidence type="ECO:0000256" key="3">
    <source>
        <dbReference type="ARBA" id="ARBA00023136"/>
    </source>
</evidence>
<feature type="transmembrane region" description="Helical" evidence="5">
    <location>
        <begin position="283"/>
        <end position="300"/>
    </location>
</feature>
<accession>A0A5K3EIE9</accession>
<keyword evidence="2 5" id="KW-1133">Transmembrane helix</keyword>
<feature type="transmembrane region" description="Helical" evidence="5">
    <location>
        <begin position="443"/>
        <end position="468"/>
    </location>
</feature>
<feature type="region of interest" description="Disordered" evidence="4">
    <location>
        <begin position="249"/>
        <end position="268"/>
    </location>
</feature>
<sequence length="480" mass="52168">MLLVFKPDMENRDVDENSKGDFEIISHESNSPSARNTIRNRILKTTVLFLSWCCLGLYAEVLGPSLQTYITVTNSDTELIGIAFSLRELGMFFGSLVGAFVADRFVQWRHLAMSCTLILGAVTIGSVPWCTTVTALSATFFLSGCAHGAMTANGNTLLNSIWLKQSGGPFNFMHSGYGVGAALAPGFLAPFTFELVKTGINGTVSTKKIVRLGIPYAIIAGLCCICAGLFWFFNLCKSRARVAHPMELSKKENGEEESDARSDDDNDVVTPSRCQKLAAHKNILVYIVLPTFFLYAALVGNERVFSKYLFVFANEGPAHISKEDCFLLTSVYWIVFALARIVTVPVSLFIPLPCVFAIQLIGAWAMALGLYLAPPTWTMYLSFTVCFGLFKSPLFPTGLGVISTATTVTGLIAFFVNLGSSVGASMLQAVAGMVLNRMGRQTFPLFVMVSGLVLVFIGAALIATTHFYRIRHGSKSLSAN</sequence>
<evidence type="ECO:0000313" key="6">
    <source>
        <dbReference type="WBParaSite" id="MCU_000784-RB"/>
    </source>
</evidence>
<evidence type="ECO:0000256" key="1">
    <source>
        <dbReference type="ARBA" id="ARBA00022692"/>
    </source>
</evidence>
<reference evidence="6" key="1">
    <citation type="submission" date="2019-11" db="UniProtKB">
        <authorList>
            <consortium name="WormBaseParasite"/>
        </authorList>
    </citation>
    <scope>IDENTIFICATION</scope>
</reference>
<evidence type="ECO:0000256" key="5">
    <source>
        <dbReference type="SAM" id="Phobius"/>
    </source>
</evidence>
<dbReference type="AlphaFoldDB" id="A0A5K3EIE9"/>
<dbReference type="InterPro" id="IPR036259">
    <property type="entry name" value="MFS_trans_sf"/>
</dbReference>
<name>A0A5K3EIE9_MESCO</name>
<feature type="transmembrane region" description="Helical" evidence="5">
    <location>
        <begin position="331"/>
        <end position="350"/>
    </location>
</feature>
<evidence type="ECO:0000256" key="2">
    <source>
        <dbReference type="ARBA" id="ARBA00022989"/>
    </source>
</evidence>
<feature type="compositionally biased region" description="Basic and acidic residues" evidence="4">
    <location>
        <begin position="249"/>
        <end position="263"/>
    </location>
</feature>
<proteinExistence type="predicted"/>
<feature type="transmembrane region" description="Helical" evidence="5">
    <location>
        <begin position="42"/>
        <end position="59"/>
    </location>
</feature>
<dbReference type="PANTHER" id="PTHR23121">
    <property type="entry name" value="SODIUM-DEPENDENT GLUCOSE TRANSPORTER 1"/>
    <property type="match status" value="1"/>
</dbReference>
<dbReference type="InterPro" id="IPR011701">
    <property type="entry name" value="MFS"/>
</dbReference>
<feature type="transmembrane region" description="Helical" evidence="5">
    <location>
        <begin position="111"/>
        <end position="129"/>
    </location>
</feature>
<dbReference type="WBParaSite" id="MCU_000784-RB">
    <property type="protein sequence ID" value="MCU_000784-RB"/>
    <property type="gene ID" value="MCU_000784"/>
</dbReference>
<dbReference type="Gene3D" id="1.20.1250.20">
    <property type="entry name" value="MFS general substrate transporter like domains"/>
    <property type="match status" value="1"/>
</dbReference>
<dbReference type="PANTHER" id="PTHR23121:SF9">
    <property type="entry name" value="SODIUM-DEPENDENT GLUCOSE TRANSPORTER 1"/>
    <property type="match status" value="1"/>
</dbReference>
<keyword evidence="3 5" id="KW-0472">Membrane</keyword>
<feature type="transmembrane region" description="Helical" evidence="5">
    <location>
        <begin position="213"/>
        <end position="233"/>
    </location>
</feature>
<feature type="transmembrane region" description="Helical" evidence="5">
    <location>
        <begin position="79"/>
        <end position="102"/>
    </location>
</feature>
<keyword evidence="1 5" id="KW-0812">Transmembrane</keyword>